<dbReference type="EMBL" id="BARU01009562">
    <property type="protein sequence ID" value="GAH38653.1"/>
    <property type="molecule type" value="Genomic_DNA"/>
</dbReference>
<reference evidence="3" key="1">
    <citation type="journal article" date="2014" name="Front. Microbiol.">
        <title>High frequency of phylogenetically diverse reductive dehalogenase-homologous genes in deep subseafloor sedimentary metagenomes.</title>
        <authorList>
            <person name="Kawai M."/>
            <person name="Futagami T."/>
            <person name="Toyoda A."/>
            <person name="Takaki Y."/>
            <person name="Nishi S."/>
            <person name="Hori S."/>
            <person name="Arai W."/>
            <person name="Tsubouchi T."/>
            <person name="Morono Y."/>
            <person name="Uchiyama I."/>
            <person name="Ito T."/>
            <person name="Fujiyama A."/>
            <person name="Inagaki F."/>
            <person name="Takami H."/>
        </authorList>
    </citation>
    <scope>NUCLEOTIDE SEQUENCE</scope>
    <source>
        <strain evidence="3">Expedition CK06-06</strain>
    </source>
</reference>
<protein>
    <recommendedName>
        <fullName evidence="2">Cas12f1-like TNB domain-containing protein</fullName>
    </recommendedName>
</protein>
<accession>X1H050</accession>
<gene>
    <name evidence="3" type="ORF">S03H2_18426</name>
</gene>
<keyword evidence="1" id="KW-0238">DNA-binding</keyword>
<sequence>MGKSNNQNFVSIPFLKLIKQIQYKLIGNEVFLVYESYTSKCSFLDDEPIRKHKKYTGRRVNIGLFKSKKRILINADVNGAYNILRKVFPKAISVDGIEGVCEYPCSLNWKKQLKN</sequence>
<name>X1H050_9ZZZZ</name>
<dbReference type="AlphaFoldDB" id="X1H050"/>
<comment type="caution">
    <text evidence="3">The sequence shown here is derived from an EMBL/GenBank/DDBJ whole genome shotgun (WGS) entry which is preliminary data.</text>
</comment>
<feature type="domain" description="Cas12f1-like TNB" evidence="2">
    <location>
        <begin position="16"/>
        <end position="83"/>
    </location>
</feature>
<dbReference type="GO" id="GO:0003677">
    <property type="term" value="F:DNA binding"/>
    <property type="evidence" value="ECO:0007669"/>
    <property type="project" value="UniProtKB-KW"/>
</dbReference>
<organism evidence="3">
    <name type="scientific">marine sediment metagenome</name>
    <dbReference type="NCBI Taxonomy" id="412755"/>
    <lineage>
        <taxon>unclassified sequences</taxon>
        <taxon>metagenomes</taxon>
        <taxon>ecological metagenomes</taxon>
    </lineage>
</organism>
<dbReference type="Pfam" id="PF07282">
    <property type="entry name" value="Cas12f1-like_TNB"/>
    <property type="match status" value="1"/>
</dbReference>
<proteinExistence type="predicted"/>
<dbReference type="InterPro" id="IPR010095">
    <property type="entry name" value="Cas12f1-like_TNB"/>
</dbReference>
<evidence type="ECO:0000256" key="1">
    <source>
        <dbReference type="ARBA" id="ARBA00023125"/>
    </source>
</evidence>
<evidence type="ECO:0000259" key="2">
    <source>
        <dbReference type="Pfam" id="PF07282"/>
    </source>
</evidence>
<evidence type="ECO:0000313" key="3">
    <source>
        <dbReference type="EMBL" id="GAH38653.1"/>
    </source>
</evidence>